<accession>A0A812Q5X9</accession>
<organism evidence="2 3">
    <name type="scientific">Symbiodinium natans</name>
    <dbReference type="NCBI Taxonomy" id="878477"/>
    <lineage>
        <taxon>Eukaryota</taxon>
        <taxon>Sar</taxon>
        <taxon>Alveolata</taxon>
        <taxon>Dinophyceae</taxon>
        <taxon>Suessiales</taxon>
        <taxon>Symbiodiniaceae</taxon>
        <taxon>Symbiodinium</taxon>
    </lineage>
</organism>
<dbReference type="Proteomes" id="UP000604046">
    <property type="component" value="Unassembled WGS sequence"/>
</dbReference>
<dbReference type="Pfam" id="PF13181">
    <property type="entry name" value="TPR_8"/>
    <property type="match status" value="2"/>
</dbReference>
<gene>
    <name evidence="2" type="ORF">SNAT2548_LOCUS19110</name>
</gene>
<evidence type="ECO:0000313" key="3">
    <source>
        <dbReference type="Proteomes" id="UP000604046"/>
    </source>
</evidence>
<name>A0A812Q5X9_9DINO</name>
<sequence length="178" mass="19650">MTFIFSFLRWRAWPDVRPAGGGGRAHGEERDSDKENRAKGMRYLQGGESAADVFARAEALCEAQRFAEAAELFRCVLAALRTSSERHSLRAVEAEVWAHLGVAMQSLDDIAAAIESYCQAVRLDPSLHVCFANLATLYMYLEDSQKAQEHISKALLLDPSNEAYLEIKRSLASGTLAA</sequence>
<dbReference type="InterPro" id="IPR019734">
    <property type="entry name" value="TPR_rpt"/>
</dbReference>
<comment type="caution">
    <text evidence="2">The sequence shown here is derived from an EMBL/GenBank/DDBJ whole genome shotgun (WGS) entry which is preliminary data.</text>
</comment>
<dbReference type="SMART" id="SM00028">
    <property type="entry name" value="TPR"/>
    <property type="match status" value="3"/>
</dbReference>
<proteinExistence type="predicted"/>
<feature type="repeat" description="TPR" evidence="1">
    <location>
        <begin position="128"/>
        <end position="161"/>
    </location>
</feature>
<evidence type="ECO:0000313" key="2">
    <source>
        <dbReference type="EMBL" id="CAE7357864.1"/>
    </source>
</evidence>
<dbReference type="PROSITE" id="PS50005">
    <property type="entry name" value="TPR"/>
    <property type="match status" value="2"/>
</dbReference>
<dbReference type="InterPro" id="IPR011990">
    <property type="entry name" value="TPR-like_helical_dom_sf"/>
</dbReference>
<evidence type="ECO:0000256" key="1">
    <source>
        <dbReference type="PROSITE-ProRule" id="PRU00339"/>
    </source>
</evidence>
<protein>
    <submittedName>
        <fullName evidence="2">Uncharacterized protein</fullName>
    </submittedName>
</protein>
<dbReference type="AlphaFoldDB" id="A0A812Q5X9"/>
<dbReference type="OrthoDB" id="2335338at2759"/>
<reference evidence="2" key="1">
    <citation type="submission" date="2021-02" db="EMBL/GenBank/DDBJ databases">
        <authorList>
            <person name="Dougan E. K."/>
            <person name="Rhodes N."/>
            <person name="Thang M."/>
            <person name="Chan C."/>
        </authorList>
    </citation>
    <scope>NUCLEOTIDE SEQUENCE</scope>
</reference>
<dbReference type="SUPFAM" id="SSF48452">
    <property type="entry name" value="TPR-like"/>
    <property type="match status" value="1"/>
</dbReference>
<feature type="repeat" description="TPR" evidence="1">
    <location>
        <begin position="94"/>
        <end position="127"/>
    </location>
</feature>
<dbReference type="EMBL" id="CAJNDS010002166">
    <property type="protein sequence ID" value="CAE7357864.1"/>
    <property type="molecule type" value="Genomic_DNA"/>
</dbReference>
<dbReference type="Gene3D" id="1.25.40.10">
    <property type="entry name" value="Tetratricopeptide repeat domain"/>
    <property type="match status" value="1"/>
</dbReference>
<keyword evidence="3" id="KW-1185">Reference proteome</keyword>
<keyword evidence="1" id="KW-0802">TPR repeat</keyword>